<dbReference type="EMBL" id="JACVVK020000182">
    <property type="protein sequence ID" value="KAK7486243.1"/>
    <property type="molecule type" value="Genomic_DNA"/>
</dbReference>
<organism evidence="2 3">
    <name type="scientific">Batillaria attramentaria</name>
    <dbReference type="NCBI Taxonomy" id="370345"/>
    <lineage>
        <taxon>Eukaryota</taxon>
        <taxon>Metazoa</taxon>
        <taxon>Spiralia</taxon>
        <taxon>Lophotrochozoa</taxon>
        <taxon>Mollusca</taxon>
        <taxon>Gastropoda</taxon>
        <taxon>Caenogastropoda</taxon>
        <taxon>Sorbeoconcha</taxon>
        <taxon>Cerithioidea</taxon>
        <taxon>Batillariidae</taxon>
        <taxon>Batillaria</taxon>
    </lineage>
</organism>
<reference evidence="2 3" key="1">
    <citation type="journal article" date="2023" name="Sci. Data">
        <title>Genome assembly of the Korean intertidal mud-creeper Batillaria attramentaria.</title>
        <authorList>
            <person name="Patra A.K."/>
            <person name="Ho P.T."/>
            <person name="Jun S."/>
            <person name="Lee S.J."/>
            <person name="Kim Y."/>
            <person name="Won Y.J."/>
        </authorList>
    </citation>
    <scope>NUCLEOTIDE SEQUENCE [LARGE SCALE GENOMIC DNA]</scope>
    <source>
        <strain evidence="2">Wonlab-2016</strain>
    </source>
</reference>
<sequence>FWYFSKDGVIYSDTSHICVNAGKILQMRGPCENNWKYREDKAIYHEATNRCMQASVTSNDITLEECNDSKWQKWNVQPRRTDLVFP</sequence>
<dbReference type="SUPFAM" id="SSF50370">
    <property type="entry name" value="Ricin B-like lectins"/>
    <property type="match status" value="1"/>
</dbReference>
<dbReference type="Pfam" id="PF00652">
    <property type="entry name" value="Ricin_B_lectin"/>
    <property type="match status" value="1"/>
</dbReference>
<evidence type="ECO:0000313" key="2">
    <source>
        <dbReference type="EMBL" id="KAK7486243.1"/>
    </source>
</evidence>
<protein>
    <recommendedName>
        <fullName evidence="1">Ricin B lectin domain-containing protein</fullName>
    </recommendedName>
</protein>
<evidence type="ECO:0000259" key="1">
    <source>
        <dbReference type="Pfam" id="PF00652"/>
    </source>
</evidence>
<dbReference type="InterPro" id="IPR035992">
    <property type="entry name" value="Ricin_B-like_lectins"/>
</dbReference>
<keyword evidence="3" id="KW-1185">Reference proteome</keyword>
<dbReference type="Proteomes" id="UP001519460">
    <property type="component" value="Unassembled WGS sequence"/>
</dbReference>
<name>A0ABD0KGT1_9CAEN</name>
<dbReference type="Gene3D" id="2.80.10.50">
    <property type="match status" value="1"/>
</dbReference>
<comment type="caution">
    <text evidence="2">The sequence shown here is derived from an EMBL/GenBank/DDBJ whole genome shotgun (WGS) entry which is preliminary data.</text>
</comment>
<dbReference type="PROSITE" id="PS50231">
    <property type="entry name" value="RICIN_B_LECTIN"/>
    <property type="match status" value="1"/>
</dbReference>
<feature type="domain" description="Ricin B lectin" evidence="1">
    <location>
        <begin position="1"/>
        <end position="74"/>
    </location>
</feature>
<evidence type="ECO:0000313" key="3">
    <source>
        <dbReference type="Proteomes" id="UP001519460"/>
    </source>
</evidence>
<gene>
    <name evidence="2" type="ORF">BaRGS_00022566</name>
</gene>
<dbReference type="AlphaFoldDB" id="A0ABD0KGT1"/>
<feature type="non-terminal residue" evidence="2">
    <location>
        <position position="1"/>
    </location>
</feature>
<dbReference type="InterPro" id="IPR000772">
    <property type="entry name" value="Ricin_B_lectin"/>
</dbReference>
<proteinExistence type="predicted"/>
<accession>A0ABD0KGT1</accession>